<dbReference type="Proteomes" id="UP000630097">
    <property type="component" value="Unassembled WGS sequence"/>
</dbReference>
<keyword evidence="3" id="KW-1185">Reference proteome</keyword>
<feature type="compositionally biased region" description="Basic and acidic residues" evidence="1">
    <location>
        <begin position="96"/>
        <end position="118"/>
    </location>
</feature>
<feature type="compositionally biased region" description="Gly residues" evidence="1">
    <location>
        <begin position="120"/>
        <end position="132"/>
    </location>
</feature>
<sequence>MTRYRGSAEIRRPRGESDMAKTTKPGRFEGKHQHGFSPDVGKVSEEVVRAGDLAFRKPTADQGPGREVGSTERHGVPSTDVNASSPLGVGVSTTTRAEEIAHKKETAYRRHGIHDRTGRPYGGSAPGHGTGVGRPHLVSDESESRTTT</sequence>
<organism evidence="2 3">
    <name type="scientific">Planotetraspora kaengkrachanensis</name>
    <dbReference type="NCBI Taxonomy" id="575193"/>
    <lineage>
        <taxon>Bacteria</taxon>
        <taxon>Bacillati</taxon>
        <taxon>Actinomycetota</taxon>
        <taxon>Actinomycetes</taxon>
        <taxon>Streptosporangiales</taxon>
        <taxon>Streptosporangiaceae</taxon>
        <taxon>Planotetraspora</taxon>
    </lineage>
</organism>
<dbReference type="AlphaFoldDB" id="A0A8J3PYX7"/>
<evidence type="ECO:0000313" key="3">
    <source>
        <dbReference type="Proteomes" id="UP000630097"/>
    </source>
</evidence>
<protein>
    <submittedName>
        <fullName evidence="2">Uncharacterized protein</fullName>
    </submittedName>
</protein>
<feature type="compositionally biased region" description="Basic and acidic residues" evidence="1">
    <location>
        <begin position="1"/>
        <end position="32"/>
    </location>
</feature>
<gene>
    <name evidence="2" type="ORF">Pka01_66820</name>
</gene>
<evidence type="ECO:0000256" key="1">
    <source>
        <dbReference type="SAM" id="MobiDB-lite"/>
    </source>
</evidence>
<feature type="compositionally biased region" description="Basic and acidic residues" evidence="1">
    <location>
        <begin position="42"/>
        <end position="59"/>
    </location>
</feature>
<name>A0A8J3PYX7_9ACTN</name>
<comment type="caution">
    <text evidence="2">The sequence shown here is derived from an EMBL/GenBank/DDBJ whole genome shotgun (WGS) entry which is preliminary data.</text>
</comment>
<feature type="compositionally biased region" description="Basic and acidic residues" evidence="1">
    <location>
        <begin position="137"/>
        <end position="148"/>
    </location>
</feature>
<dbReference type="EMBL" id="BONV01000041">
    <property type="protein sequence ID" value="GIG83555.1"/>
    <property type="molecule type" value="Genomic_DNA"/>
</dbReference>
<evidence type="ECO:0000313" key="2">
    <source>
        <dbReference type="EMBL" id="GIG83555.1"/>
    </source>
</evidence>
<reference evidence="2 3" key="1">
    <citation type="submission" date="2021-01" db="EMBL/GenBank/DDBJ databases">
        <title>Whole genome shotgun sequence of Planotetraspora kaengkrachanensis NBRC 104272.</title>
        <authorList>
            <person name="Komaki H."/>
            <person name="Tamura T."/>
        </authorList>
    </citation>
    <scope>NUCLEOTIDE SEQUENCE [LARGE SCALE GENOMIC DNA]</scope>
    <source>
        <strain evidence="2 3">NBRC 104272</strain>
    </source>
</reference>
<feature type="compositionally biased region" description="Polar residues" evidence="1">
    <location>
        <begin position="79"/>
        <end position="95"/>
    </location>
</feature>
<feature type="region of interest" description="Disordered" evidence="1">
    <location>
        <begin position="1"/>
        <end position="148"/>
    </location>
</feature>
<proteinExistence type="predicted"/>
<accession>A0A8J3PYX7</accession>